<evidence type="ECO:0000256" key="4">
    <source>
        <dbReference type="ARBA" id="ARBA00022683"/>
    </source>
</evidence>
<evidence type="ECO:0000256" key="6">
    <source>
        <dbReference type="PIRSR" id="PIRSR000699-2"/>
    </source>
</evidence>
<evidence type="ECO:0000256" key="5">
    <source>
        <dbReference type="PIRSR" id="PIRSR000699-1"/>
    </source>
</evidence>
<name>A0A343JEI4_9CLOT</name>
<evidence type="ECO:0000256" key="3">
    <source>
        <dbReference type="ARBA" id="ARBA00022679"/>
    </source>
</evidence>
<dbReference type="GO" id="GO:0009401">
    <property type="term" value="P:phosphoenolpyruvate-dependent sugar phosphotransferase system"/>
    <property type="evidence" value="ECO:0007669"/>
    <property type="project" value="UniProtKB-KW"/>
</dbReference>
<keyword evidence="6" id="KW-0460">Magnesium</keyword>
<sequence length="102" mass="11308">MDDVNDLIPMTIIANSGDARSFAFQALEEAKAGNFEAAEELLAKSEASASLAHKAQTELLFKEANGEKQDINVLLVHSQDHLMTSMLAYELIKEIILLYKNR</sequence>
<keyword evidence="2" id="KW-0762">Sugar transport</keyword>
<gene>
    <name evidence="8" type="ORF">BEN51_10740</name>
</gene>
<dbReference type="Gene3D" id="1.20.58.80">
    <property type="entry name" value="Phosphotransferase system, lactose/cellobiose-type IIA subunit"/>
    <property type="match status" value="1"/>
</dbReference>
<dbReference type="PANTHER" id="PTHR34382:SF7">
    <property type="entry name" value="PTS SYSTEM N,N'-DIACETYLCHITOBIOSE-SPECIFIC EIIA COMPONENT"/>
    <property type="match status" value="1"/>
</dbReference>
<protein>
    <submittedName>
        <fullName evidence="8">PTS cellobiose transporter subunit IIA</fullName>
    </submittedName>
</protein>
<feature type="modified residue" description="Phosphohistidine; by HPr" evidence="7">
    <location>
        <position position="77"/>
    </location>
</feature>
<comment type="cofactor">
    <cofactor evidence="6">
        <name>Mg(2+)</name>
        <dbReference type="ChEBI" id="CHEBI:18420"/>
    </cofactor>
    <text evidence="6">Binds 1 Mg(2+) ion per trimer.</text>
</comment>
<dbReference type="OrthoDB" id="389577at2"/>
<keyword evidence="1" id="KW-0813">Transport</keyword>
<dbReference type="InterPro" id="IPR036542">
    <property type="entry name" value="PTS_IIA_lac/cel_sf"/>
</dbReference>
<dbReference type="EMBL" id="CP016786">
    <property type="protein sequence ID" value="ASW43942.1"/>
    <property type="molecule type" value="Genomic_DNA"/>
</dbReference>
<dbReference type="InterPro" id="IPR003188">
    <property type="entry name" value="PTS_IIA_lac/cel"/>
</dbReference>
<keyword evidence="9" id="KW-1185">Reference proteome</keyword>
<organism evidence="8 9">
    <name type="scientific">Clostridium isatidis</name>
    <dbReference type="NCBI Taxonomy" id="182773"/>
    <lineage>
        <taxon>Bacteria</taxon>
        <taxon>Bacillati</taxon>
        <taxon>Bacillota</taxon>
        <taxon>Clostridia</taxon>
        <taxon>Eubacteriales</taxon>
        <taxon>Clostridiaceae</taxon>
        <taxon>Clostridium</taxon>
    </lineage>
</organism>
<dbReference type="PANTHER" id="PTHR34382">
    <property type="entry name" value="PTS SYSTEM N,N'-DIACETYLCHITOBIOSE-SPECIFIC EIIA COMPONENT"/>
    <property type="match status" value="1"/>
</dbReference>
<evidence type="ECO:0000313" key="8">
    <source>
        <dbReference type="EMBL" id="ASW43942.1"/>
    </source>
</evidence>
<keyword evidence="3" id="KW-0808">Transferase</keyword>
<dbReference type="SUPFAM" id="SSF46973">
    <property type="entry name" value="Enzyme IIa from lactose specific PTS, IIa-lac"/>
    <property type="match status" value="1"/>
</dbReference>
<dbReference type="PIRSF" id="PIRSF000699">
    <property type="entry name" value="PTS_IILac_III"/>
    <property type="match status" value="1"/>
</dbReference>
<proteinExistence type="predicted"/>
<dbReference type="AlphaFoldDB" id="A0A343JEI4"/>
<dbReference type="GO" id="GO:0016740">
    <property type="term" value="F:transferase activity"/>
    <property type="evidence" value="ECO:0007669"/>
    <property type="project" value="UniProtKB-KW"/>
</dbReference>
<feature type="binding site" evidence="6">
    <location>
        <position position="80"/>
    </location>
    <ligand>
        <name>Mg(2+)</name>
        <dbReference type="ChEBI" id="CHEBI:18420"/>
        <note>ligand shared between all trimeric partners</note>
    </ligand>
</feature>
<evidence type="ECO:0000256" key="2">
    <source>
        <dbReference type="ARBA" id="ARBA00022597"/>
    </source>
</evidence>
<dbReference type="Proteomes" id="UP000264883">
    <property type="component" value="Chromosome"/>
</dbReference>
<dbReference type="KEGG" id="cia:BEN51_10740"/>
<evidence type="ECO:0000256" key="1">
    <source>
        <dbReference type="ARBA" id="ARBA00022448"/>
    </source>
</evidence>
<evidence type="ECO:0000313" key="9">
    <source>
        <dbReference type="Proteomes" id="UP000264883"/>
    </source>
</evidence>
<dbReference type="Pfam" id="PF02255">
    <property type="entry name" value="PTS_IIA"/>
    <property type="match status" value="1"/>
</dbReference>
<dbReference type="CDD" id="cd00215">
    <property type="entry name" value="PTS_IIA_lac"/>
    <property type="match status" value="1"/>
</dbReference>
<keyword evidence="4" id="KW-0598">Phosphotransferase system</keyword>
<dbReference type="PROSITE" id="PS51095">
    <property type="entry name" value="PTS_EIIA_TYPE_3"/>
    <property type="match status" value="1"/>
</dbReference>
<evidence type="ECO:0000256" key="7">
    <source>
        <dbReference type="PROSITE-ProRule" id="PRU00418"/>
    </source>
</evidence>
<dbReference type="RefSeq" id="WP_119866070.1">
    <property type="nucleotide sequence ID" value="NZ_CP016786.1"/>
</dbReference>
<reference evidence="8 9" key="1">
    <citation type="submission" date="2016-08" db="EMBL/GenBank/DDBJ databases">
        <title>Complete Genome Sequence Of The Indigo Reducing Clostridium isatidis DSM15098.</title>
        <authorList>
            <person name="Little G.T."/>
            <person name="Minton N.P."/>
        </authorList>
    </citation>
    <scope>NUCLEOTIDE SEQUENCE [LARGE SCALE GENOMIC DNA]</scope>
    <source>
        <strain evidence="8 9">DSM 15098</strain>
    </source>
</reference>
<keyword evidence="6" id="KW-0479">Metal-binding</keyword>
<feature type="active site" description="Tele-phosphohistidine intermediate" evidence="5">
    <location>
        <position position="77"/>
    </location>
</feature>
<dbReference type="GO" id="GO:0046872">
    <property type="term" value="F:metal ion binding"/>
    <property type="evidence" value="ECO:0007669"/>
    <property type="project" value="UniProtKB-KW"/>
</dbReference>
<accession>A0A343JEI4</accession>